<dbReference type="Gene3D" id="3.80.10.10">
    <property type="entry name" value="Ribonuclease Inhibitor"/>
    <property type="match status" value="1"/>
</dbReference>
<dbReference type="Proteomes" id="UP001221142">
    <property type="component" value="Unassembled WGS sequence"/>
</dbReference>
<gene>
    <name evidence="1" type="ORF">FB45DRAFT_1017865</name>
</gene>
<keyword evidence="2" id="KW-1185">Reference proteome</keyword>
<organism evidence="1 2">
    <name type="scientific">Roridomyces roridus</name>
    <dbReference type="NCBI Taxonomy" id="1738132"/>
    <lineage>
        <taxon>Eukaryota</taxon>
        <taxon>Fungi</taxon>
        <taxon>Dikarya</taxon>
        <taxon>Basidiomycota</taxon>
        <taxon>Agaricomycotina</taxon>
        <taxon>Agaricomycetes</taxon>
        <taxon>Agaricomycetidae</taxon>
        <taxon>Agaricales</taxon>
        <taxon>Marasmiineae</taxon>
        <taxon>Mycenaceae</taxon>
        <taxon>Roridomyces</taxon>
    </lineage>
</organism>
<accession>A0AAD7CJF3</accession>
<reference evidence="1" key="1">
    <citation type="submission" date="2023-03" db="EMBL/GenBank/DDBJ databases">
        <title>Massive genome expansion in bonnet fungi (Mycena s.s.) driven by repeated elements and novel gene families across ecological guilds.</title>
        <authorList>
            <consortium name="Lawrence Berkeley National Laboratory"/>
            <person name="Harder C.B."/>
            <person name="Miyauchi S."/>
            <person name="Viragh M."/>
            <person name="Kuo A."/>
            <person name="Thoen E."/>
            <person name="Andreopoulos B."/>
            <person name="Lu D."/>
            <person name="Skrede I."/>
            <person name="Drula E."/>
            <person name="Henrissat B."/>
            <person name="Morin E."/>
            <person name="Kohler A."/>
            <person name="Barry K."/>
            <person name="LaButti K."/>
            <person name="Morin E."/>
            <person name="Salamov A."/>
            <person name="Lipzen A."/>
            <person name="Mereny Z."/>
            <person name="Hegedus B."/>
            <person name="Baldrian P."/>
            <person name="Stursova M."/>
            <person name="Weitz H."/>
            <person name="Taylor A."/>
            <person name="Grigoriev I.V."/>
            <person name="Nagy L.G."/>
            <person name="Martin F."/>
            <person name="Kauserud H."/>
        </authorList>
    </citation>
    <scope>NUCLEOTIDE SEQUENCE</scope>
    <source>
        <strain evidence="1">9284</strain>
    </source>
</reference>
<evidence type="ECO:0000313" key="1">
    <source>
        <dbReference type="EMBL" id="KAJ7650478.1"/>
    </source>
</evidence>
<evidence type="ECO:0000313" key="2">
    <source>
        <dbReference type="Proteomes" id="UP001221142"/>
    </source>
</evidence>
<name>A0AAD7CJF3_9AGAR</name>
<dbReference type="InterPro" id="IPR032675">
    <property type="entry name" value="LRR_dom_sf"/>
</dbReference>
<comment type="caution">
    <text evidence="1">The sequence shown here is derived from an EMBL/GenBank/DDBJ whole genome shotgun (WGS) entry which is preliminary data.</text>
</comment>
<proteinExistence type="predicted"/>
<sequence>MMSSGGLSLSLDGFAHELVFHDIDIPVSLMYKSVDIRSTRALAKFCQSIDENPDVCAAVKRLIINIPIWNEDLDENVKIRSLAQSLSRLSSLEKFEIRGSGSMTLLALLTEAFPDLRSFISGFTTRDTEPFIRAHRRLERVHVQPAELPGDFFNKDLRPFHFESLRYISGPAFLAGALIVGSRARSLAVYWGPPDYHHKPTLQCIARSTLPVENLSNIMSGHWNDIPVKEIAKRLPRLRTLGFRICKGSNVDDQSWHAARKASESMPHKMMKITNRLQAFIQDLTAALIRFQRLETLSLVDFPDKAGPVERASNQEELRLRHSWGSACPSLKEITFSGTRYGRSRVGENLWDLCI</sequence>
<dbReference type="EMBL" id="JARKIF010000001">
    <property type="protein sequence ID" value="KAJ7650478.1"/>
    <property type="molecule type" value="Genomic_DNA"/>
</dbReference>
<dbReference type="AlphaFoldDB" id="A0AAD7CJF3"/>
<protein>
    <submittedName>
        <fullName evidence="1">Uncharacterized protein</fullName>
    </submittedName>
</protein>